<dbReference type="AlphaFoldDB" id="A0A364Y5D5"/>
<dbReference type="InterPro" id="IPR000073">
    <property type="entry name" value="AB_hydrolase_1"/>
</dbReference>
<protein>
    <submittedName>
        <fullName evidence="2">Alpha/beta hydrolase</fullName>
    </submittedName>
</protein>
<name>A0A364Y5D5_9BACT</name>
<evidence type="ECO:0000313" key="3">
    <source>
        <dbReference type="Proteomes" id="UP000251889"/>
    </source>
</evidence>
<dbReference type="EMBL" id="QMFY01000002">
    <property type="protein sequence ID" value="RAW02079.1"/>
    <property type="molecule type" value="Genomic_DNA"/>
</dbReference>
<dbReference type="PANTHER" id="PTHR37017">
    <property type="entry name" value="AB HYDROLASE-1 DOMAIN-CONTAINING PROTEIN-RELATED"/>
    <property type="match status" value="1"/>
</dbReference>
<dbReference type="PANTHER" id="PTHR37017:SF11">
    <property type="entry name" value="ESTERASE_LIPASE_THIOESTERASE DOMAIN-CONTAINING PROTEIN"/>
    <property type="match status" value="1"/>
</dbReference>
<organism evidence="2 3">
    <name type="scientific">Pseudochryseolinea flava</name>
    <dbReference type="NCBI Taxonomy" id="2059302"/>
    <lineage>
        <taxon>Bacteria</taxon>
        <taxon>Pseudomonadati</taxon>
        <taxon>Bacteroidota</taxon>
        <taxon>Cytophagia</taxon>
        <taxon>Cytophagales</taxon>
        <taxon>Fulvivirgaceae</taxon>
        <taxon>Pseudochryseolinea</taxon>
    </lineage>
</organism>
<keyword evidence="3" id="KW-1185">Reference proteome</keyword>
<reference evidence="2 3" key="1">
    <citation type="submission" date="2018-06" db="EMBL/GenBank/DDBJ databases">
        <title>Chryseolinea flavus sp. nov., a member of the phylum Bacteroidetes isolated from soil.</title>
        <authorList>
            <person name="Li Y."/>
            <person name="Wang J."/>
        </authorList>
    </citation>
    <scope>NUCLEOTIDE SEQUENCE [LARGE SCALE GENOMIC DNA]</scope>
    <source>
        <strain evidence="2 3">SDU1-6</strain>
    </source>
</reference>
<sequence length="239" mass="26053">MENSKIGVVLIYGAGLGSFVWDSVKPQLDFPVLTIEFPNRGAGDTANDTLSFNDYRNAALDQIERWGYKRFVIVTHSIGGCIGLSLMDLLSDKVAGFVGIGAAIPRHGGSFISSLPFPQRIVMPLVMKFFGTKPPQKSIAYEYCNDLNAEQSTEILRCFTAEAKGLYTGKVFYEKTAVKSLYVKLTNDNSFPLPLQDKMANTLGAEVTSLATGHLPMVSNPTALAKIFNEFFAGVFSGK</sequence>
<dbReference type="Pfam" id="PF12697">
    <property type="entry name" value="Abhydrolase_6"/>
    <property type="match status" value="1"/>
</dbReference>
<gene>
    <name evidence="2" type="ORF">DQQ10_05880</name>
</gene>
<dbReference type="RefSeq" id="WP_112745902.1">
    <property type="nucleotide sequence ID" value="NZ_QMFY01000002.1"/>
</dbReference>
<evidence type="ECO:0000313" key="2">
    <source>
        <dbReference type="EMBL" id="RAW02079.1"/>
    </source>
</evidence>
<feature type="domain" description="AB hydrolase-1" evidence="1">
    <location>
        <begin position="8"/>
        <end position="226"/>
    </location>
</feature>
<accession>A0A364Y5D5</accession>
<dbReference type="OrthoDB" id="9112061at2"/>
<keyword evidence="2" id="KW-0378">Hydrolase</keyword>
<dbReference type="SUPFAM" id="SSF53474">
    <property type="entry name" value="alpha/beta-Hydrolases"/>
    <property type="match status" value="1"/>
</dbReference>
<dbReference type="GO" id="GO:0016787">
    <property type="term" value="F:hydrolase activity"/>
    <property type="evidence" value="ECO:0007669"/>
    <property type="project" value="UniProtKB-KW"/>
</dbReference>
<proteinExistence type="predicted"/>
<evidence type="ECO:0000259" key="1">
    <source>
        <dbReference type="Pfam" id="PF12697"/>
    </source>
</evidence>
<dbReference type="InterPro" id="IPR029058">
    <property type="entry name" value="AB_hydrolase_fold"/>
</dbReference>
<dbReference type="Proteomes" id="UP000251889">
    <property type="component" value="Unassembled WGS sequence"/>
</dbReference>
<comment type="caution">
    <text evidence="2">The sequence shown here is derived from an EMBL/GenBank/DDBJ whole genome shotgun (WGS) entry which is preliminary data.</text>
</comment>
<dbReference type="InterPro" id="IPR052897">
    <property type="entry name" value="Sec-Metab_Biosynth_Hydrolase"/>
</dbReference>
<dbReference type="Gene3D" id="3.40.50.1820">
    <property type="entry name" value="alpha/beta hydrolase"/>
    <property type="match status" value="1"/>
</dbReference>